<organism evidence="1 2">
    <name type="scientific">Streptosporangium carneum</name>
    <dbReference type="NCBI Taxonomy" id="47481"/>
    <lineage>
        <taxon>Bacteria</taxon>
        <taxon>Bacillati</taxon>
        <taxon>Actinomycetota</taxon>
        <taxon>Actinomycetes</taxon>
        <taxon>Streptosporangiales</taxon>
        <taxon>Streptosporangiaceae</taxon>
        <taxon>Streptosporangium</taxon>
    </lineage>
</organism>
<proteinExistence type="predicted"/>
<dbReference type="Proteomes" id="UP001143474">
    <property type="component" value="Unassembled WGS sequence"/>
</dbReference>
<reference evidence="1" key="1">
    <citation type="journal article" date="2014" name="Int. J. Syst. Evol. Microbiol.">
        <title>Complete genome sequence of Corynebacterium casei LMG S-19264T (=DSM 44701T), isolated from a smear-ripened cheese.</title>
        <authorList>
            <consortium name="US DOE Joint Genome Institute (JGI-PGF)"/>
            <person name="Walter F."/>
            <person name="Albersmeier A."/>
            <person name="Kalinowski J."/>
            <person name="Ruckert C."/>
        </authorList>
    </citation>
    <scope>NUCLEOTIDE SEQUENCE</scope>
    <source>
        <strain evidence="1">VKM Ac-2007</strain>
    </source>
</reference>
<evidence type="ECO:0000313" key="1">
    <source>
        <dbReference type="EMBL" id="GLK09229.1"/>
    </source>
</evidence>
<accession>A0A9W6I1C2</accession>
<evidence type="ECO:0000313" key="2">
    <source>
        <dbReference type="Proteomes" id="UP001143474"/>
    </source>
</evidence>
<dbReference type="EMBL" id="BSEV01000004">
    <property type="protein sequence ID" value="GLK09229.1"/>
    <property type="molecule type" value="Genomic_DNA"/>
</dbReference>
<sequence length="167" mass="18924">MHDDKLHFEVLKRSRKPLSAGDLFTFRVKTRGHFFGRVIIPSMPGDHPLTEASCLLYIYEFESSSTSIDFETIGVRSFLIPPVFTNRRPWTMGYFQTLANVPPGEQDVLGQHCFWDVPFRRYVDEMRRPIQGKIEPCGMFGLASYSGISSEVGAALGLPTLEGPEDY</sequence>
<name>A0A9W6I1C2_9ACTN</name>
<dbReference type="InterPro" id="IPR029278">
    <property type="entry name" value="Imm26"/>
</dbReference>
<dbReference type="AlphaFoldDB" id="A0A9W6I1C2"/>
<reference evidence="1" key="2">
    <citation type="submission" date="2023-01" db="EMBL/GenBank/DDBJ databases">
        <authorList>
            <person name="Sun Q."/>
            <person name="Evtushenko L."/>
        </authorList>
    </citation>
    <scope>NUCLEOTIDE SEQUENCE</scope>
    <source>
        <strain evidence="1">VKM Ac-2007</strain>
    </source>
</reference>
<dbReference type="Pfam" id="PF15428">
    <property type="entry name" value="Imm26"/>
    <property type="match status" value="1"/>
</dbReference>
<gene>
    <name evidence="1" type="ORF">GCM10017600_26350</name>
</gene>
<comment type="caution">
    <text evidence="1">The sequence shown here is derived from an EMBL/GenBank/DDBJ whole genome shotgun (WGS) entry which is preliminary data.</text>
</comment>
<keyword evidence="2" id="KW-1185">Reference proteome</keyword>
<protein>
    <submittedName>
        <fullName evidence="1">Uncharacterized protein</fullName>
    </submittedName>
</protein>
<dbReference type="RefSeq" id="WP_271217691.1">
    <property type="nucleotide sequence ID" value="NZ_BAAAVD010000004.1"/>
</dbReference>